<dbReference type="GO" id="GO:0008409">
    <property type="term" value="F:5'-3' exonuclease activity"/>
    <property type="evidence" value="ECO:0007669"/>
    <property type="project" value="TreeGrafter"/>
</dbReference>
<dbReference type="InterPro" id="IPR049132">
    <property type="entry name" value="FAN1-like_euk"/>
</dbReference>
<name>A0AAD7JVY8_9AGAR</name>
<comment type="catalytic activity">
    <reaction evidence="5">
        <text>Hydrolytically removes 5'-nucleotides successively from the 3'-hydroxy termini of 3'-hydroxy-terminated oligonucleotides.</text>
        <dbReference type="EC" id="3.1.4.1"/>
    </reaction>
</comment>
<dbReference type="GO" id="GO:0017108">
    <property type="term" value="F:5'-flap endonuclease activity"/>
    <property type="evidence" value="ECO:0007669"/>
    <property type="project" value="TreeGrafter"/>
</dbReference>
<dbReference type="EMBL" id="JARJLG010000018">
    <property type="protein sequence ID" value="KAJ7772949.1"/>
    <property type="molecule type" value="Genomic_DNA"/>
</dbReference>
<dbReference type="PANTHER" id="PTHR15749">
    <property type="entry name" value="FANCONI-ASSOCIATED NUCLEASE 1"/>
    <property type="match status" value="1"/>
</dbReference>
<keyword evidence="4 5" id="KW-0460">Magnesium</keyword>
<keyword evidence="9" id="KW-1185">Reference proteome</keyword>
<keyword evidence="5" id="KW-0234">DNA repair</keyword>
<dbReference type="SMART" id="SM00990">
    <property type="entry name" value="VRR_NUC"/>
    <property type="match status" value="1"/>
</dbReference>
<dbReference type="AlphaFoldDB" id="A0AAD7JVY8"/>
<dbReference type="GO" id="GO:0004528">
    <property type="term" value="F:phosphodiesterase I activity"/>
    <property type="evidence" value="ECO:0007669"/>
    <property type="project" value="UniProtKB-EC"/>
</dbReference>
<dbReference type="GO" id="GO:0046872">
    <property type="term" value="F:metal ion binding"/>
    <property type="evidence" value="ECO:0007669"/>
    <property type="project" value="UniProtKB-KW"/>
</dbReference>
<organism evidence="8 9">
    <name type="scientific">Mycena maculata</name>
    <dbReference type="NCBI Taxonomy" id="230809"/>
    <lineage>
        <taxon>Eukaryota</taxon>
        <taxon>Fungi</taxon>
        <taxon>Dikarya</taxon>
        <taxon>Basidiomycota</taxon>
        <taxon>Agaricomycotina</taxon>
        <taxon>Agaricomycetes</taxon>
        <taxon>Agaricomycetidae</taxon>
        <taxon>Agaricales</taxon>
        <taxon>Marasmiineae</taxon>
        <taxon>Mycenaceae</taxon>
        <taxon>Mycena</taxon>
    </lineage>
</organism>
<keyword evidence="3 5" id="KW-0378">Hydrolase</keyword>
<gene>
    <name evidence="8" type="ORF">DFH07DRAFT_148165</name>
</gene>
<dbReference type="InterPro" id="IPR033315">
    <property type="entry name" value="Fan1-like"/>
</dbReference>
<comment type="function">
    <text evidence="5">Nuclease required for the repair of DNA interstrand cross-links (ICL). Acts as a 5'-3' exonuclease that anchors at a cut end of DNA and cleaves DNA successively at every third nucleotide, allowing to excise an ICL from one strand through flanking incisions.</text>
</comment>
<dbReference type="Pfam" id="PF08774">
    <property type="entry name" value="VRR_NUC"/>
    <property type="match status" value="1"/>
</dbReference>
<evidence type="ECO:0000256" key="2">
    <source>
        <dbReference type="ARBA" id="ARBA00022723"/>
    </source>
</evidence>
<accession>A0AAD7JVY8</accession>
<evidence type="ECO:0000313" key="9">
    <source>
        <dbReference type="Proteomes" id="UP001215280"/>
    </source>
</evidence>
<dbReference type="PANTHER" id="PTHR15749:SF4">
    <property type="entry name" value="FANCONI-ASSOCIATED NUCLEASE 1"/>
    <property type="match status" value="1"/>
</dbReference>
<comment type="similarity">
    <text evidence="5">Belongs to the FAN1 family.</text>
</comment>
<dbReference type="InterPro" id="IPR014883">
    <property type="entry name" value="VRR_NUC"/>
</dbReference>
<dbReference type="GO" id="GO:0036297">
    <property type="term" value="P:interstrand cross-link repair"/>
    <property type="evidence" value="ECO:0007669"/>
    <property type="project" value="InterPro"/>
</dbReference>
<evidence type="ECO:0000256" key="4">
    <source>
        <dbReference type="ARBA" id="ARBA00022842"/>
    </source>
</evidence>
<comment type="subcellular location">
    <subcellularLocation>
        <location evidence="5">Nucleus</location>
    </subcellularLocation>
</comment>
<dbReference type="GO" id="GO:0005634">
    <property type="term" value="C:nucleus"/>
    <property type="evidence" value="ECO:0007669"/>
    <property type="project" value="UniProtKB-SubCell"/>
</dbReference>
<evidence type="ECO:0000313" key="8">
    <source>
        <dbReference type="EMBL" id="KAJ7772949.1"/>
    </source>
</evidence>
<evidence type="ECO:0000259" key="7">
    <source>
        <dbReference type="SMART" id="SM00990"/>
    </source>
</evidence>
<keyword evidence="2 5" id="KW-0479">Metal-binding</keyword>
<evidence type="ECO:0000256" key="3">
    <source>
        <dbReference type="ARBA" id="ARBA00022801"/>
    </source>
</evidence>
<protein>
    <recommendedName>
        <fullName evidence="5">Fanconi-associated nuclease</fullName>
        <ecNumber evidence="5">3.1.4.1</ecNumber>
    </recommendedName>
</protein>
<evidence type="ECO:0000256" key="1">
    <source>
        <dbReference type="ARBA" id="ARBA00022722"/>
    </source>
</evidence>
<dbReference type="Proteomes" id="UP001215280">
    <property type="component" value="Unassembled WGS sequence"/>
</dbReference>
<feature type="region of interest" description="Disordered" evidence="6">
    <location>
        <begin position="795"/>
        <end position="863"/>
    </location>
</feature>
<keyword evidence="5" id="KW-0539">Nucleus</keyword>
<sequence length="863" mass="96861">MDTPGPSARQHSSYFALLSFSVFFAEGYEMAKAAKEDIILTGFTRGPHSSGDKIDEASGETESEMDLNSSGDWHEPKICIQLLQMMITTVLDTESDRGLLTPREMVTLLSFQDLSFNAKQLFVYLVIHPKWHRLGSLKSVETPWGDVPSSIHELCRSISRPDCKPRVKPEPYIKTEEETVINLSSDVKEEEQVESKFQPKSEPVAGPSSLDDVKFVPDASMLFPFPRPEPAPSSLCITDLKMSLRELVEFMDVEELRAIAKELKLKPKKKPELIESILYTSKKQTTLASFFGKGKGKAGTETQEARLRAMIMKGMQKLVRVDPDVLDILRRVRILYSRSTQYPTEILARPLRHLQRKYPGYVHARGPIWPNREIFREYEDALWAEAVLDGILPSGILVYSEPVAEKDRKAAAVGRAKGTLKLFDEVYVRWVRHGALRLEGRATAGSEQFEPGYVLTRAVDKGAKAFKVLKRPDDELVVLDALLDQTYWGTGLRGSWHIRKTGILVDKMTEDADTFDTYALAASMKGLTDSDTGLVYRPTLIKSLAKLQKRAQTPPENQIDASTPNVSKIVFQAKKIPTDEKKKKFLRWERRNGESGSLETLVSQYYEEIGFKRVLPGGCVLTTLFTLLFWDILFAPVAGAFETHYQTGPLDLCEDTFFAARMDAITLRLSEIEGGKAAHYFKVHDGEHRGAAPCAVGVRCWDLCSRKDLIGVAKCIPRKTLATICQMFCEDYVGGCMAAPDLIAWDVDDKSYKLVHISAPGYPSCQSQKAWRDVLARGGADLEICEVTADGRRKTRKGKGKKKAADSDSDRESEDDELDPESEEEVGRSQSQVSKKRARDSDEDEDDESYHPKKSKKRKISGD</sequence>
<comment type="cofactor">
    <cofactor evidence="5">
        <name>Mg(2+)</name>
        <dbReference type="ChEBI" id="CHEBI:18420"/>
    </cofactor>
    <cofactor evidence="5">
        <name>Mn(2+)</name>
        <dbReference type="ChEBI" id="CHEBI:29035"/>
    </cofactor>
</comment>
<keyword evidence="5" id="KW-0227">DNA damage</keyword>
<feature type="region of interest" description="Disordered" evidence="6">
    <location>
        <begin position="47"/>
        <end position="70"/>
    </location>
</feature>
<dbReference type="GO" id="GO:0070336">
    <property type="term" value="F:flap-structured DNA binding"/>
    <property type="evidence" value="ECO:0007669"/>
    <property type="project" value="TreeGrafter"/>
</dbReference>
<feature type="compositionally biased region" description="Basic residues" evidence="6">
    <location>
        <begin position="852"/>
        <end position="863"/>
    </location>
</feature>
<keyword evidence="5" id="KW-0464">Manganese</keyword>
<evidence type="ECO:0000256" key="6">
    <source>
        <dbReference type="SAM" id="MobiDB-lite"/>
    </source>
</evidence>
<reference evidence="8" key="1">
    <citation type="submission" date="2023-03" db="EMBL/GenBank/DDBJ databases">
        <title>Massive genome expansion in bonnet fungi (Mycena s.s.) driven by repeated elements and novel gene families across ecological guilds.</title>
        <authorList>
            <consortium name="Lawrence Berkeley National Laboratory"/>
            <person name="Harder C.B."/>
            <person name="Miyauchi S."/>
            <person name="Viragh M."/>
            <person name="Kuo A."/>
            <person name="Thoen E."/>
            <person name="Andreopoulos B."/>
            <person name="Lu D."/>
            <person name="Skrede I."/>
            <person name="Drula E."/>
            <person name="Henrissat B."/>
            <person name="Morin E."/>
            <person name="Kohler A."/>
            <person name="Barry K."/>
            <person name="LaButti K."/>
            <person name="Morin E."/>
            <person name="Salamov A."/>
            <person name="Lipzen A."/>
            <person name="Mereny Z."/>
            <person name="Hegedus B."/>
            <person name="Baldrian P."/>
            <person name="Stursova M."/>
            <person name="Weitz H."/>
            <person name="Taylor A."/>
            <person name="Grigoriev I.V."/>
            <person name="Nagy L.G."/>
            <person name="Martin F."/>
            <person name="Kauserud H."/>
        </authorList>
    </citation>
    <scope>NUCLEOTIDE SEQUENCE</scope>
    <source>
        <strain evidence="8">CBHHK188m</strain>
    </source>
</reference>
<dbReference type="CDD" id="cd22326">
    <property type="entry name" value="FAN1-like"/>
    <property type="match status" value="1"/>
</dbReference>
<dbReference type="EC" id="3.1.4.1" evidence="5"/>
<comment type="caution">
    <text evidence="8">The sequence shown here is derived from an EMBL/GenBank/DDBJ whole genome shotgun (WGS) entry which is preliminary data.</text>
</comment>
<proteinExistence type="inferred from homology"/>
<keyword evidence="1 5" id="KW-0540">Nuclease</keyword>
<feature type="compositionally biased region" description="Acidic residues" evidence="6">
    <location>
        <begin position="811"/>
        <end position="824"/>
    </location>
</feature>
<evidence type="ECO:0000256" key="5">
    <source>
        <dbReference type="RuleBase" id="RU365033"/>
    </source>
</evidence>
<feature type="domain" description="VRR-NUC" evidence="7">
    <location>
        <begin position="687"/>
        <end position="789"/>
    </location>
</feature>